<protein>
    <recommendedName>
        <fullName evidence="5">Lipoprotein</fullName>
    </recommendedName>
</protein>
<dbReference type="PROSITE" id="PS51257">
    <property type="entry name" value="PROKAR_LIPOPROTEIN"/>
    <property type="match status" value="1"/>
</dbReference>
<reference evidence="3 4" key="1">
    <citation type="journal article" date="2015" name="Biotechnol. Bioeng.">
        <title>Genome sequence and phenotypic characterization of Caulobacter segnis.</title>
        <authorList>
            <person name="Patel S."/>
            <person name="Fletcher B."/>
            <person name="Scott D.C."/>
            <person name="Ely B."/>
        </authorList>
    </citation>
    <scope>NUCLEOTIDE SEQUENCE [LARGE SCALE GENOMIC DNA]</scope>
    <source>
        <strain evidence="3 4">TK0059</strain>
    </source>
</reference>
<accession>A0ABN5IVC9</accession>
<feature type="compositionally biased region" description="Polar residues" evidence="1">
    <location>
        <begin position="21"/>
        <end position="40"/>
    </location>
</feature>
<dbReference type="Proteomes" id="UP000240527">
    <property type="component" value="Chromosome"/>
</dbReference>
<evidence type="ECO:0000256" key="2">
    <source>
        <dbReference type="SAM" id="SignalP"/>
    </source>
</evidence>
<proteinExistence type="predicted"/>
<sequence>MISRPTWAALASLLAMAACQERQTPAQPSTPAEQGPSTPDTRTETRAGPRASRDGLIEPSQDLGGSLPLKHGIFVAGDIACSDPPNAAIRRYDGLGLNGAHTRDCRINVLQKRGAAYEIEQSCIDAGSGPAPRSSERATIEIKDNLTFTMRRGQGGETFRYCAPSLLPPALKTWSTAADPTRN</sequence>
<dbReference type="EMBL" id="CP027850">
    <property type="protein sequence ID" value="AVQ02451.1"/>
    <property type="molecule type" value="Genomic_DNA"/>
</dbReference>
<evidence type="ECO:0008006" key="5">
    <source>
        <dbReference type="Google" id="ProtNLM"/>
    </source>
</evidence>
<feature type="signal peptide" evidence="2">
    <location>
        <begin position="1"/>
        <end position="17"/>
    </location>
</feature>
<feature type="compositionally biased region" description="Basic and acidic residues" evidence="1">
    <location>
        <begin position="41"/>
        <end position="56"/>
    </location>
</feature>
<keyword evidence="2" id="KW-0732">Signal</keyword>
<evidence type="ECO:0000313" key="3">
    <source>
        <dbReference type="EMBL" id="AVQ02451.1"/>
    </source>
</evidence>
<gene>
    <name evidence="3" type="ORF">B7G68_11730</name>
</gene>
<organism evidence="3 4">
    <name type="scientific">Caulobacter segnis</name>
    <dbReference type="NCBI Taxonomy" id="88688"/>
    <lineage>
        <taxon>Bacteria</taxon>
        <taxon>Pseudomonadati</taxon>
        <taxon>Pseudomonadota</taxon>
        <taxon>Alphaproteobacteria</taxon>
        <taxon>Caulobacterales</taxon>
        <taxon>Caulobacteraceae</taxon>
        <taxon>Caulobacter</taxon>
    </lineage>
</organism>
<feature type="chain" id="PRO_5045864307" description="Lipoprotein" evidence="2">
    <location>
        <begin position="18"/>
        <end position="183"/>
    </location>
</feature>
<feature type="region of interest" description="Disordered" evidence="1">
    <location>
        <begin position="19"/>
        <end position="62"/>
    </location>
</feature>
<keyword evidence="4" id="KW-1185">Reference proteome</keyword>
<evidence type="ECO:0000256" key="1">
    <source>
        <dbReference type="SAM" id="MobiDB-lite"/>
    </source>
</evidence>
<name>A0ABN5IVC9_9CAUL</name>
<evidence type="ECO:0000313" key="4">
    <source>
        <dbReference type="Proteomes" id="UP000240527"/>
    </source>
</evidence>
<dbReference type="RefSeq" id="WP_013079400.1">
    <property type="nucleotide sequence ID" value="NZ_CP027850.1"/>
</dbReference>